<evidence type="ECO:0000256" key="4">
    <source>
        <dbReference type="ARBA" id="ARBA00022968"/>
    </source>
</evidence>
<evidence type="ECO:0000259" key="11">
    <source>
        <dbReference type="Pfam" id="PF14416"/>
    </source>
</evidence>
<evidence type="ECO:0000256" key="3">
    <source>
        <dbReference type="ARBA" id="ARBA00022692"/>
    </source>
</evidence>
<evidence type="ECO:0000256" key="7">
    <source>
        <dbReference type="ARBA" id="ARBA00023136"/>
    </source>
</evidence>
<evidence type="ECO:0008006" key="14">
    <source>
        <dbReference type="Google" id="ProtNLM"/>
    </source>
</evidence>
<feature type="transmembrane region" description="Helical" evidence="9">
    <location>
        <begin position="21"/>
        <end position="46"/>
    </location>
</feature>
<keyword evidence="13" id="KW-1185">Reference proteome</keyword>
<gene>
    <name evidence="12" type="ORF">ZIOFF_056228</name>
</gene>
<dbReference type="GO" id="GO:0000139">
    <property type="term" value="C:Golgi membrane"/>
    <property type="evidence" value="ECO:0007669"/>
    <property type="project" value="UniProtKB-SubCell"/>
</dbReference>
<dbReference type="PANTHER" id="PTHR32285:SF22">
    <property type="entry name" value="PROTEIN TRICHOME BIREFRINGENCE"/>
    <property type="match status" value="1"/>
</dbReference>
<evidence type="ECO:0000256" key="6">
    <source>
        <dbReference type="ARBA" id="ARBA00023034"/>
    </source>
</evidence>
<accession>A0A8J5KF89</accession>
<proteinExistence type="inferred from homology"/>
<keyword evidence="5 9" id="KW-1133">Transmembrane helix</keyword>
<evidence type="ECO:0000256" key="9">
    <source>
        <dbReference type="SAM" id="Phobius"/>
    </source>
</evidence>
<reference evidence="12 13" key="1">
    <citation type="submission" date="2020-08" db="EMBL/GenBank/DDBJ databases">
        <title>Plant Genome Project.</title>
        <authorList>
            <person name="Zhang R.-G."/>
        </authorList>
    </citation>
    <scope>NUCLEOTIDE SEQUENCE [LARGE SCALE GENOMIC DNA]</scope>
    <source>
        <tissue evidence="12">Rhizome</tissue>
    </source>
</reference>
<evidence type="ECO:0000256" key="5">
    <source>
        <dbReference type="ARBA" id="ARBA00022989"/>
    </source>
</evidence>
<dbReference type="PANTHER" id="PTHR32285">
    <property type="entry name" value="PROTEIN TRICHOME BIREFRINGENCE-LIKE 9-RELATED"/>
    <property type="match status" value="1"/>
</dbReference>
<dbReference type="InterPro" id="IPR029962">
    <property type="entry name" value="TBL"/>
</dbReference>
<dbReference type="GO" id="GO:1990538">
    <property type="term" value="F:xylan O-acetyltransferase activity"/>
    <property type="evidence" value="ECO:0007669"/>
    <property type="project" value="UniProtKB-ARBA"/>
</dbReference>
<evidence type="ECO:0000256" key="1">
    <source>
        <dbReference type="ARBA" id="ARBA00004323"/>
    </source>
</evidence>
<protein>
    <recommendedName>
        <fullName evidence="14">Trichome birefringence-like N-terminal domain-containing protein</fullName>
    </recommendedName>
</protein>
<keyword evidence="4" id="KW-0735">Signal-anchor</keyword>
<feature type="domain" description="Trichome birefringence-like N-terminal" evidence="11">
    <location>
        <begin position="100"/>
        <end position="151"/>
    </location>
</feature>
<comment type="subcellular location">
    <subcellularLocation>
        <location evidence="1">Golgi apparatus membrane</location>
        <topology evidence="1">Single-pass type II membrane protein</topology>
    </subcellularLocation>
</comment>
<dbReference type="InterPro" id="IPR025846">
    <property type="entry name" value="TBL_N"/>
</dbReference>
<dbReference type="Pfam" id="PF14416">
    <property type="entry name" value="PMR5N"/>
    <property type="match status" value="1"/>
</dbReference>
<feature type="domain" description="Trichome birefringence-like C-terminal" evidence="10">
    <location>
        <begin position="153"/>
        <end position="428"/>
    </location>
</feature>
<evidence type="ECO:0000259" key="10">
    <source>
        <dbReference type="Pfam" id="PF13839"/>
    </source>
</evidence>
<dbReference type="EMBL" id="JACMSC010000015">
    <property type="protein sequence ID" value="KAG6487637.1"/>
    <property type="molecule type" value="Genomic_DNA"/>
</dbReference>
<dbReference type="Pfam" id="PF13839">
    <property type="entry name" value="PC-Esterase"/>
    <property type="match status" value="1"/>
</dbReference>
<evidence type="ECO:0000256" key="8">
    <source>
        <dbReference type="SAM" id="MobiDB-lite"/>
    </source>
</evidence>
<dbReference type="Proteomes" id="UP000734854">
    <property type="component" value="Unassembled WGS sequence"/>
</dbReference>
<dbReference type="InterPro" id="IPR026057">
    <property type="entry name" value="TBL_C"/>
</dbReference>
<evidence type="ECO:0000313" key="12">
    <source>
        <dbReference type="EMBL" id="KAG6487637.1"/>
    </source>
</evidence>
<sequence>MATSKFPATLFLKAKPPVQFLCFHFPSIYTALFSLSGFLLFLVFLLRHTQPPQILLLSPCTLAAPSADPVPPPFSSPPPPPTHAEDAAKKGNTTTTTKKHCDLFDGRWVRDEGNPSYPPGSCRFIDVAFDCFSNGRKDLNYTKMRWKPNGCTLPRLRGKKMLKLLRGKRLAFVGDSLNRNMWESLLCILTNSLDERQRSRVFEVSGRSEFRSDTAYAVRFADYNCSIEFFRAPFLVREISSTETLRLDLMEAAAEAYADADVLVFNSGHWWTHPKTENFYQEGDNVFPKLSAEEAYRKALKTWANWVRTRIQPSRTRVFFRGYSWSHFNGGQWNSGGNCDGETEPIVDEKHLARYFKLTEVLESEIAEMNAPNLLYLNITRMTDYRKDAHPSVYRSPEAARKPGEAQDCSHWCLPGVPDAWNELLYAMLLRSTD</sequence>
<feature type="compositionally biased region" description="Pro residues" evidence="8">
    <location>
        <begin position="68"/>
        <end position="82"/>
    </location>
</feature>
<evidence type="ECO:0000256" key="2">
    <source>
        <dbReference type="ARBA" id="ARBA00007727"/>
    </source>
</evidence>
<keyword evidence="7 9" id="KW-0472">Membrane</keyword>
<dbReference type="AlphaFoldDB" id="A0A8J5KF89"/>
<keyword evidence="3 9" id="KW-0812">Transmembrane</keyword>
<keyword evidence="6" id="KW-0333">Golgi apparatus</keyword>
<organism evidence="12 13">
    <name type="scientific">Zingiber officinale</name>
    <name type="common">Ginger</name>
    <name type="synonym">Amomum zingiber</name>
    <dbReference type="NCBI Taxonomy" id="94328"/>
    <lineage>
        <taxon>Eukaryota</taxon>
        <taxon>Viridiplantae</taxon>
        <taxon>Streptophyta</taxon>
        <taxon>Embryophyta</taxon>
        <taxon>Tracheophyta</taxon>
        <taxon>Spermatophyta</taxon>
        <taxon>Magnoliopsida</taxon>
        <taxon>Liliopsida</taxon>
        <taxon>Zingiberales</taxon>
        <taxon>Zingiberaceae</taxon>
        <taxon>Zingiber</taxon>
    </lineage>
</organism>
<comment type="similarity">
    <text evidence="2">Belongs to the PC-esterase family. TBL subfamily.</text>
</comment>
<evidence type="ECO:0000313" key="13">
    <source>
        <dbReference type="Proteomes" id="UP000734854"/>
    </source>
</evidence>
<feature type="region of interest" description="Disordered" evidence="8">
    <location>
        <begin position="68"/>
        <end position="97"/>
    </location>
</feature>
<name>A0A8J5KF89_ZINOF</name>
<comment type="caution">
    <text evidence="12">The sequence shown here is derived from an EMBL/GenBank/DDBJ whole genome shotgun (WGS) entry which is preliminary data.</text>
</comment>